<evidence type="ECO:0000256" key="2">
    <source>
        <dbReference type="ARBA" id="ARBA00007886"/>
    </source>
</evidence>
<evidence type="ECO:0000256" key="8">
    <source>
        <dbReference type="SAM" id="SignalP"/>
    </source>
</evidence>
<dbReference type="AlphaFoldDB" id="A0A1G8VJH4"/>
<evidence type="ECO:0000256" key="7">
    <source>
        <dbReference type="ARBA" id="ARBA00023288"/>
    </source>
</evidence>
<dbReference type="Pfam" id="PF05504">
    <property type="entry name" value="Spore_GerAC"/>
    <property type="match status" value="1"/>
</dbReference>
<evidence type="ECO:0000256" key="3">
    <source>
        <dbReference type="ARBA" id="ARBA00022544"/>
    </source>
</evidence>
<dbReference type="PANTHER" id="PTHR35789">
    <property type="entry name" value="SPORE GERMINATION PROTEIN B3"/>
    <property type="match status" value="1"/>
</dbReference>
<evidence type="ECO:0000256" key="5">
    <source>
        <dbReference type="ARBA" id="ARBA00023136"/>
    </source>
</evidence>
<evidence type="ECO:0000256" key="6">
    <source>
        <dbReference type="ARBA" id="ARBA00023139"/>
    </source>
</evidence>
<dbReference type="InterPro" id="IPR008844">
    <property type="entry name" value="Spore_GerAC-like"/>
</dbReference>
<evidence type="ECO:0000259" key="9">
    <source>
        <dbReference type="Pfam" id="PF05504"/>
    </source>
</evidence>
<sequence length="396" mass="44499">MYRRLLPLILCLSLLAATQTGCWSSKEIEDLALYTGLALDKGELTKAEQELEDKGITYSKQNKITATIQVIPVKTTGSKDKQGGQQGTPYQNVSGTGDSLLEIFRQYSIRNERPIVGHHLKVIVISAELLKQQSIGQLMDFVLRDNDIRPSSMVFISQGRAEETMVSKRSDEVPSVHIRQMLRNRSRTSKVLSPMILSKLDALIHSKRSFALQNLVTADGETEFAGAAVVKGGTGHWVGNLNQEDTECLSWLTGKGDTGVIKAYDWDNEPMTYEMKAMKSKIKARSDGDKIRFEVSIETEGRLIETWNTSSILSSGDNTEKAAKLFEEKLKQMMEHMISKLQQDYKADVAGFGDALSIQQPRAWKKVEDHWDEVFSRARISFKYDLKITDFGSFTE</sequence>
<comment type="similarity">
    <text evidence="2">Belongs to the GerABKC lipoprotein family.</text>
</comment>
<feature type="chain" id="PRO_5038617333" evidence="8">
    <location>
        <begin position="17"/>
        <end position="396"/>
    </location>
</feature>
<dbReference type="EMBL" id="FNDX01000021">
    <property type="protein sequence ID" value="SDJ66153.1"/>
    <property type="molecule type" value="Genomic_DNA"/>
</dbReference>
<dbReference type="PANTHER" id="PTHR35789:SF1">
    <property type="entry name" value="SPORE GERMINATION PROTEIN B3"/>
    <property type="match status" value="1"/>
</dbReference>
<evidence type="ECO:0000313" key="12">
    <source>
        <dbReference type="Proteomes" id="UP000199050"/>
    </source>
</evidence>
<keyword evidence="4 8" id="KW-0732">Signal</keyword>
<feature type="domain" description="Spore germination protein N-terminal" evidence="10">
    <location>
        <begin position="25"/>
        <end position="207"/>
    </location>
</feature>
<proteinExistence type="inferred from homology"/>
<dbReference type="Pfam" id="PF25198">
    <property type="entry name" value="Spore_GerAC_N"/>
    <property type="match status" value="1"/>
</dbReference>
<protein>
    <submittedName>
        <fullName evidence="11">Spore germination protein</fullName>
    </submittedName>
</protein>
<comment type="subcellular location">
    <subcellularLocation>
        <location evidence="1">Membrane</location>
        <topology evidence="1">Lipid-anchor</topology>
    </subcellularLocation>
</comment>
<accession>A0A1G8VJH4</accession>
<evidence type="ECO:0000256" key="4">
    <source>
        <dbReference type="ARBA" id="ARBA00022729"/>
    </source>
</evidence>
<dbReference type="OrthoDB" id="2569624at2"/>
<evidence type="ECO:0000256" key="1">
    <source>
        <dbReference type="ARBA" id="ARBA00004635"/>
    </source>
</evidence>
<feature type="signal peptide" evidence="8">
    <location>
        <begin position="1"/>
        <end position="16"/>
    </location>
</feature>
<evidence type="ECO:0000313" key="11">
    <source>
        <dbReference type="EMBL" id="SDJ66153.1"/>
    </source>
</evidence>
<dbReference type="InterPro" id="IPR046953">
    <property type="entry name" value="Spore_GerAC-like_C"/>
</dbReference>
<name>A0A1G8VJH4_9BACL</name>
<dbReference type="STRING" id="1174501.SAMN05216192_12147"/>
<keyword evidence="5" id="KW-0472">Membrane</keyword>
<keyword evidence="12" id="KW-1185">Reference proteome</keyword>
<dbReference type="InterPro" id="IPR057336">
    <property type="entry name" value="GerAC_N"/>
</dbReference>
<dbReference type="Proteomes" id="UP000199050">
    <property type="component" value="Unassembled WGS sequence"/>
</dbReference>
<gene>
    <name evidence="11" type="ORF">SAMN05216192_12147</name>
</gene>
<feature type="domain" description="Spore germination GerAC-like C-terminal" evidence="9">
    <location>
        <begin position="226"/>
        <end position="392"/>
    </location>
</feature>
<keyword evidence="3" id="KW-0309">Germination</keyword>
<organism evidence="11 12">
    <name type="scientific">Paenibacillus typhae</name>
    <dbReference type="NCBI Taxonomy" id="1174501"/>
    <lineage>
        <taxon>Bacteria</taxon>
        <taxon>Bacillati</taxon>
        <taxon>Bacillota</taxon>
        <taxon>Bacilli</taxon>
        <taxon>Bacillales</taxon>
        <taxon>Paenibacillaceae</taxon>
        <taxon>Paenibacillus</taxon>
    </lineage>
</organism>
<keyword evidence="6" id="KW-0564">Palmitate</keyword>
<keyword evidence="7" id="KW-0449">Lipoprotein</keyword>
<dbReference type="InterPro" id="IPR038501">
    <property type="entry name" value="Spore_GerAC_C_sf"/>
</dbReference>
<dbReference type="RefSeq" id="WP_090716050.1">
    <property type="nucleotide sequence ID" value="NZ_CBCSKY010000021.1"/>
</dbReference>
<reference evidence="12" key="1">
    <citation type="submission" date="2016-10" db="EMBL/GenBank/DDBJ databases">
        <authorList>
            <person name="Varghese N."/>
            <person name="Submissions S."/>
        </authorList>
    </citation>
    <scope>NUCLEOTIDE SEQUENCE [LARGE SCALE GENOMIC DNA]</scope>
    <source>
        <strain evidence="12">CGMCC 1.11012</strain>
    </source>
</reference>
<dbReference type="NCBIfam" id="TIGR02887">
    <property type="entry name" value="spore_ger_x_C"/>
    <property type="match status" value="1"/>
</dbReference>
<evidence type="ECO:0000259" key="10">
    <source>
        <dbReference type="Pfam" id="PF25198"/>
    </source>
</evidence>
<dbReference type="GO" id="GO:0009847">
    <property type="term" value="P:spore germination"/>
    <property type="evidence" value="ECO:0007669"/>
    <property type="project" value="InterPro"/>
</dbReference>
<dbReference type="GO" id="GO:0016020">
    <property type="term" value="C:membrane"/>
    <property type="evidence" value="ECO:0007669"/>
    <property type="project" value="UniProtKB-SubCell"/>
</dbReference>
<dbReference type="Gene3D" id="3.30.300.210">
    <property type="entry name" value="Nutrient germinant receptor protein C, domain 3"/>
    <property type="match status" value="1"/>
</dbReference>